<gene>
    <name evidence="3" type="ORF">CGI_10013865</name>
</gene>
<keyword evidence="1" id="KW-0175">Coiled coil</keyword>
<feature type="compositionally biased region" description="Polar residues" evidence="2">
    <location>
        <begin position="196"/>
        <end position="205"/>
    </location>
</feature>
<name>K1QZ71_MAGGI</name>
<reference evidence="3" key="1">
    <citation type="journal article" date="2012" name="Nature">
        <title>The oyster genome reveals stress adaptation and complexity of shell formation.</title>
        <authorList>
            <person name="Zhang G."/>
            <person name="Fang X."/>
            <person name="Guo X."/>
            <person name="Li L."/>
            <person name="Luo R."/>
            <person name="Xu F."/>
            <person name="Yang P."/>
            <person name="Zhang L."/>
            <person name="Wang X."/>
            <person name="Qi H."/>
            <person name="Xiong Z."/>
            <person name="Que H."/>
            <person name="Xie Y."/>
            <person name="Holland P.W."/>
            <person name="Paps J."/>
            <person name="Zhu Y."/>
            <person name="Wu F."/>
            <person name="Chen Y."/>
            <person name="Wang J."/>
            <person name="Peng C."/>
            <person name="Meng J."/>
            <person name="Yang L."/>
            <person name="Liu J."/>
            <person name="Wen B."/>
            <person name="Zhang N."/>
            <person name="Huang Z."/>
            <person name="Zhu Q."/>
            <person name="Feng Y."/>
            <person name="Mount A."/>
            <person name="Hedgecock D."/>
            <person name="Xu Z."/>
            <person name="Liu Y."/>
            <person name="Domazet-Loso T."/>
            <person name="Du Y."/>
            <person name="Sun X."/>
            <person name="Zhang S."/>
            <person name="Liu B."/>
            <person name="Cheng P."/>
            <person name="Jiang X."/>
            <person name="Li J."/>
            <person name="Fan D."/>
            <person name="Wang W."/>
            <person name="Fu W."/>
            <person name="Wang T."/>
            <person name="Wang B."/>
            <person name="Zhang J."/>
            <person name="Peng Z."/>
            <person name="Li Y."/>
            <person name="Li N."/>
            <person name="Wang J."/>
            <person name="Chen M."/>
            <person name="He Y."/>
            <person name="Tan F."/>
            <person name="Song X."/>
            <person name="Zheng Q."/>
            <person name="Huang R."/>
            <person name="Yang H."/>
            <person name="Du X."/>
            <person name="Chen L."/>
            <person name="Yang M."/>
            <person name="Gaffney P.M."/>
            <person name="Wang S."/>
            <person name="Luo L."/>
            <person name="She Z."/>
            <person name="Ming Y."/>
            <person name="Huang W."/>
            <person name="Zhang S."/>
            <person name="Huang B."/>
            <person name="Zhang Y."/>
            <person name="Qu T."/>
            <person name="Ni P."/>
            <person name="Miao G."/>
            <person name="Wang J."/>
            <person name="Wang Q."/>
            <person name="Steinberg C.E."/>
            <person name="Wang H."/>
            <person name="Li N."/>
            <person name="Qian L."/>
            <person name="Zhang G."/>
            <person name="Li Y."/>
            <person name="Yang H."/>
            <person name="Liu X."/>
            <person name="Wang J."/>
            <person name="Yin Y."/>
            <person name="Wang J."/>
        </authorList>
    </citation>
    <scope>NUCLEOTIDE SEQUENCE [LARGE SCALE GENOMIC DNA]</scope>
    <source>
        <strain evidence="3">05x7-T-G4-1.051#20</strain>
    </source>
</reference>
<feature type="region of interest" description="Disordered" evidence="2">
    <location>
        <begin position="160"/>
        <end position="205"/>
    </location>
</feature>
<dbReference type="EMBL" id="JH817916">
    <property type="protein sequence ID" value="EKC26826.1"/>
    <property type="molecule type" value="Genomic_DNA"/>
</dbReference>
<evidence type="ECO:0000313" key="3">
    <source>
        <dbReference type="EMBL" id="EKC26826.1"/>
    </source>
</evidence>
<evidence type="ECO:0000256" key="1">
    <source>
        <dbReference type="SAM" id="Coils"/>
    </source>
</evidence>
<sequence>MAGVCGKAKTAIFILDVIPSRKRGSLFEAAFFDPFQQTINLFAVEQFTRKDGERNAVREDHEEEQEDDCESSYADSCVIATDILAKKRAHVSKAKARMLYTAKEITLRKKQMELDAELEMLNLEREATEAESDCQAFESTIEQLSPVLPRLNTSDLKLKQDYSTPRRHTVSHSQTTSSNQPQPGRFSSCLTRDHITTNLPNLSPS</sequence>
<dbReference type="InParanoid" id="K1QZ71"/>
<accession>K1QZ71</accession>
<proteinExistence type="predicted"/>
<evidence type="ECO:0000256" key="2">
    <source>
        <dbReference type="SAM" id="MobiDB-lite"/>
    </source>
</evidence>
<feature type="compositionally biased region" description="Polar residues" evidence="2">
    <location>
        <begin position="171"/>
        <end position="182"/>
    </location>
</feature>
<dbReference type="AlphaFoldDB" id="K1QZ71"/>
<protein>
    <submittedName>
        <fullName evidence="3">Uncharacterized protein</fullName>
    </submittedName>
</protein>
<dbReference type="HOGENOM" id="CLU_1338711_0_0_1"/>
<feature type="coiled-coil region" evidence="1">
    <location>
        <begin position="111"/>
        <end position="140"/>
    </location>
</feature>
<organism evidence="3">
    <name type="scientific">Magallana gigas</name>
    <name type="common">Pacific oyster</name>
    <name type="synonym">Crassostrea gigas</name>
    <dbReference type="NCBI Taxonomy" id="29159"/>
    <lineage>
        <taxon>Eukaryota</taxon>
        <taxon>Metazoa</taxon>
        <taxon>Spiralia</taxon>
        <taxon>Lophotrochozoa</taxon>
        <taxon>Mollusca</taxon>
        <taxon>Bivalvia</taxon>
        <taxon>Autobranchia</taxon>
        <taxon>Pteriomorphia</taxon>
        <taxon>Ostreida</taxon>
        <taxon>Ostreoidea</taxon>
        <taxon>Ostreidae</taxon>
        <taxon>Magallana</taxon>
    </lineage>
</organism>